<name>A0ACB9SXZ8_HOLOL</name>
<comment type="caution">
    <text evidence="1">The sequence shown here is derived from an EMBL/GenBank/DDBJ whole genome shotgun (WGS) entry which is preliminary data.</text>
</comment>
<dbReference type="Proteomes" id="UP001056778">
    <property type="component" value="Chromosome 6"/>
</dbReference>
<keyword evidence="2" id="KW-1185">Reference proteome</keyword>
<accession>A0ACB9SXZ8</accession>
<dbReference type="EMBL" id="CM043020">
    <property type="protein sequence ID" value="KAI4459294.1"/>
    <property type="molecule type" value="Genomic_DNA"/>
</dbReference>
<organism evidence="1 2">
    <name type="scientific">Holotrichia oblita</name>
    <name type="common">Chafer beetle</name>
    <dbReference type="NCBI Taxonomy" id="644536"/>
    <lineage>
        <taxon>Eukaryota</taxon>
        <taxon>Metazoa</taxon>
        <taxon>Ecdysozoa</taxon>
        <taxon>Arthropoda</taxon>
        <taxon>Hexapoda</taxon>
        <taxon>Insecta</taxon>
        <taxon>Pterygota</taxon>
        <taxon>Neoptera</taxon>
        <taxon>Endopterygota</taxon>
        <taxon>Coleoptera</taxon>
        <taxon>Polyphaga</taxon>
        <taxon>Scarabaeiformia</taxon>
        <taxon>Scarabaeidae</taxon>
        <taxon>Melolonthinae</taxon>
        <taxon>Holotrichia</taxon>
    </lineage>
</organism>
<evidence type="ECO:0000313" key="1">
    <source>
        <dbReference type="EMBL" id="KAI4459294.1"/>
    </source>
</evidence>
<gene>
    <name evidence="1" type="ORF">MML48_6g00017101</name>
</gene>
<protein>
    <submittedName>
        <fullName evidence="1">Cytochrome p450</fullName>
    </submittedName>
</protein>
<evidence type="ECO:0000313" key="2">
    <source>
        <dbReference type="Proteomes" id="UP001056778"/>
    </source>
</evidence>
<proteinExistence type="predicted"/>
<sequence>MMDIKICYDAFRRRKKKFGGIYFFTEPVFMPIDPDLIKSILSTDFSHFLGHGFTFNEKYDPLAAHLFNLEGEKWRKMRTKLTPTFTSGKMKYMFKTLLDCGIPMIGYVNDLCEKREPVDIKEILACYTTDIIGSCAFGLECNSFKDPNAEFRRNGREALTIRFSDLLMRFLTFWAPSLPKYLPIKYLRSDIEKFFINAVKNILDYRTTKNNVKRNDFIQLFIELQEKARIEGTEGFTLNEIAAQAFVFFLAGFETSSTTMTFCLHELAFNQEIQDKLREEIRETYKQTNGELTYDAIMGMKYMDKVLHETLRKYPPVPILNRVCSSDYTIPNTDIILPKDTKVFISALGIQRDEEYYPDPIKFDPERFSDENNATRPNFTFLPFVPFLRAEIINIINNMALFEILAGLTALLCLFVLYVKRSHSYWSRRKVPYLKPTSVFGNVENPIFPKRGLMMDMKACYDTLRKRKEKFGGLYFFTEPIFMPVDIDLIKNIMSKDFAHFQGHGFTFNEKYDPLSAHLFNLEGEKWRNMRVKLSPTFTSGKMKYMFKTLLDCGGPMIDHLNGICDKKEEVDIKEILACYTTDIIGSCAFGLECNSFKDPDAEFRTNGRKVFTVSFRDLLVQFLVFWSPSLPKYLPIKQVRSEIESFFINAVRSILDYRTTNKVKRNDFIQMFVEMQEKAKAEGAEGLTLNEIAAQAFVFFLAGFETSSTTMTFCLHELAFNQEVQDKLRKEIREAYQKTDGQLNYDAIMGMKYMDMVLEETLRKYPPVPILNRVCSSDYKIPNTDIILPTGTKVFISSLGIHRNEEYYPDPMKFDPERFTDENKASRSNYTWLPFGEGPRICIGLRFGLMQAKTGLSMLLNNYRILPGKNETYDMEIDPQNFIMSKNGTVMLRLEKLST</sequence>
<reference evidence="1" key="1">
    <citation type="submission" date="2022-04" db="EMBL/GenBank/DDBJ databases">
        <title>Chromosome-scale genome assembly of Holotrichia oblita Faldermann.</title>
        <authorList>
            <person name="Rongchong L."/>
        </authorList>
    </citation>
    <scope>NUCLEOTIDE SEQUENCE</scope>
    <source>
        <strain evidence="1">81SQS9</strain>
    </source>
</reference>